<evidence type="ECO:0000313" key="8">
    <source>
        <dbReference type="Proteomes" id="UP001176940"/>
    </source>
</evidence>
<dbReference type="InterPro" id="IPR009432">
    <property type="entry name" value="DUF1075"/>
</dbReference>
<evidence type="ECO:0000313" key="7">
    <source>
        <dbReference type="EMBL" id="CAJ0956505.1"/>
    </source>
</evidence>
<comment type="caution">
    <text evidence="7">The sequence shown here is derived from an EMBL/GenBank/DDBJ whole genome shotgun (WGS) entry which is preliminary data.</text>
</comment>
<gene>
    <name evidence="7" type="ORF">RIMI_LOCUS15552179</name>
</gene>
<dbReference type="Pfam" id="PF06388">
    <property type="entry name" value="DUF1075"/>
    <property type="match status" value="1"/>
</dbReference>
<protein>
    <submittedName>
        <fullName evidence="7">Uncharacterized protein</fullName>
    </submittedName>
</protein>
<accession>A0ABN9M1I5</accession>
<evidence type="ECO:0000256" key="2">
    <source>
        <dbReference type="ARBA" id="ARBA00007363"/>
    </source>
</evidence>
<dbReference type="PANTHER" id="PTHR13674:SF2">
    <property type="entry name" value="PROTEIN FAM162A"/>
    <property type="match status" value="1"/>
</dbReference>
<keyword evidence="8" id="KW-1185">Reference proteome</keyword>
<keyword evidence="4 6" id="KW-1133">Transmembrane helix</keyword>
<dbReference type="Proteomes" id="UP001176940">
    <property type="component" value="Unassembled WGS sequence"/>
</dbReference>
<reference evidence="7" key="1">
    <citation type="submission" date="2023-07" db="EMBL/GenBank/DDBJ databases">
        <authorList>
            <person name="Stuckert A."/>
        </authorList>
    </citation>
    <scope>NUCLEOTIDE SEQUENCE</scope>
</reference>
<evidence type="ECO:0000256" key="5">
    <source>
        <dbReference type="ARBA" id="ARBA00023136"/>
    </source>
</evidence>
<feature type="transmembrane region" description="Helical" evidence="6">
    <location>
        <begin position="100"/>
        <end position="119"/>
    </location>
</feature>
<comment type="similarity">
    <text evidence="2">Belongs to the UPF0389 family.</text>
</comment>
<keyword evidence="3 6" id="KW-0812">Transmembrane</keyword>
<name>A0ABN9M1I5_9NEOB</name>
<keyword evidence="5 6" id="KW-0472">Membrane</keyword>
<sequence>MKGLVGGSRYTAGLVGCSRYTEGRSVVPVPQSLVGRRWQCSKPEGDKTKAEGQSFKIPGHKPTNFEKKILVWGGRFKNESDIPEIVSYEMVDSAKSKVRVKFSVLMMLLTIAGCIVMVISGKQVSGFCTGGTGYYGARGQICNTDTDRPITGSVRSQCVDCYY</sequence>
<evidence type="ECO:0000256" key="4">
    <source>
        <dbReference type="ARBA" id="ARBA00022989"/>
    </source>
</evidence>
<comment type="subcellular location">
    <subcellularLocation>
        <location evidence="1">Membrane</location>
        <topology evidence="1">Single-pass membrane protein</topology>
    </subcellularLocation>
</comment>
<evidence type="ECO:0000256" key="3">
    <source>
        <dbReference type="ARBA" id="ARBA00022692"/>
    </source>
</evidence>
<evidence type="ECO:0000256" key="6">
    <source>
        <dbReference type="SAM" id="Phobius"/>
    </source>
</evidence>
<dbReference type="EMBL" id="CAUEEQ010041973">
    <property type="protein sequence ID" value="CAJ0956505.1"/>
    <property type="molecule type" value="Genomic_DNA"/>
</dbReference>
<proteinExistence type="inferred from homology"/>
<organism evidence="7 8">
    <name type="scientific">Ranitomeya imitator</name>
    <name type="common">mimic poison frog</name>
    <dbReference type="NCBI Taxonomy" id="111125"/>
    <lineage>
        <taxon>Eukaryota</taxon>
        <taxon>Metazoa</taxon>
        <taxon>Chordata</taxon>
        <taxon>Craniata</taxon>
        <taxon>Vertebrata</taxon>
        <taxon>Euteleostomi</taxon>
        <taxon>Amphibia</taxon>
        <taxon>Batrachia</taxon>
        <taxon>Anura</taxon>
        <taxon>Neobatrachia</taxon>
        <taxon>Hyloidea</taxon>
        <taxon>Dendrobatidae</taxon>
        <taxon>Dendrobatinae</taxon>
        <taxon>Ranitomeya</taxon>
    </lineage>
</organism>
<dbReference type="PANTHER" id="PTHR13674">
    <property type="entry name" value="GROWTH AND TRANSFORMATION-DEPENDENT PROTEIN"/>
    <property type="match status" value="1"/>
</dbReference>
<evidence type="ECO:0000256" key="1">
    <source>
        <dbReference type="ARBA" id="ARBA00004167"/>
    </source>
</evidence>